<dbReference type="EMBL" id="CAVMBE010000003">
    <property type="protein sequence ID" value="CAK3810213.1"/>
    <property type="molecule type" value="Genomic_DNA"/>
</dbReference>
<dbReference type="InterPro" id="IPR055129">
    <property type="entry name" value="YEATS_dom"/>
</dbReference>
<evidence type="ECO:0000313" key="6">
    <source>
        <dbReference type="Proteomes" id="UP001296104"/>
    </source>
</evidence>
<dbReference type="InterPro" id="IPR005033">
    <property type="entry name" value="YEATS"/>
</dbReference>
<dbReference type="Proteomes" id="UP001296104">
    <property type="component" value="Unassembled WGS sequence"/>
</dbReference>
<reference evidence="5" key="1">
    <citation type="submission" date="2023-11" db="EMBL/GenBank/DDBJ databases">
        <authorList>
            <person name="Alioto T."/>
            <person name="Alioto T."/>
            <person name="Gomez Garrido J."/>
        </authorList>
    </citation>
    <scope>NUCLEOTIDE SEQUENCE</scope>
</reference>
<protein>
    <submittedName>
        <fullName evidence="5">Transcription initiation factor TFIID subunit 14</fullName>
    </submittedName>
</protein>
<sequence>MPDVKRTVKLVTQQHVIEDPPEVEGFPMRSWEISIYLVGQDGEELPANCFEKATYQLHESFGKRQKQIIKQPPFTIKEKGWGEFDMQITLTPVGNPKGGDQVVGHDLNFQQERYESTHTVAFRNPKPELLERLRESGPAGEAVNGAAGGKPEKKRQKGNKNVDMEKLAEALPQLPEDDLLQVVQMVHDNKSDETYTKNDVENGEFHVDLYTLPDQLIKMLWDFTEKRVDMSVIS</sequence>
<evidence type="ECO:0000259" key="4">
    <source>
        <dbReference type="PROSITE" id="PS51037"/>
    </source>
</evidence>
<dbReference type="InterPro" id="IPR016665">
    <property type="entry name" value="Sas5/TAF14"/>
</dbReference>
<keyword evidence="6" id="KW-1185">Reference proteome</keyword>
<feature type="domain" description="YEATS" evidence="4">
    <location>
        <begin position="1"/>
        <end position="136"/>
    </location>
</feature>
<evidence type="ECO:0000313" key="5">
    <source>
        <dbReference type="EMBL" id="CAK3810213.1"/>
    </source>
</evidence>
<dbReference type="PANTHER" id="PTHR23195">
    <property type="entry name" value="YEATS DOMAIN"/>
    <property type="match status" value="1"/>
</dbReference>
<gene>
    <name evidence="5" type="ORF">LECACI_7A001009</name>
</gene>
<evidence type="ECO:0000256" key="2">
    <source>
        <dbReference type="PROSITE-ProRule" id="PRU00376"/>
    </source>
</evidence>
<evidence type="ECO:0000256" key="1">
    <source>
        <dbReference type="ARBA" id="ARBA00023242"/>
    </source>
</evidence>
<dbReference type="AlphaFoldDB" id="A0AAI9E3Y8"/>
<dbReference type="Gene3D" id="1.20.1270.220">
    <property type="match status" value="1"/>
</dbReference>
<accession>A0AAI9E3Y8</accession>
<dbReference type="InterPro" id="IPR027353">
    <property type="entry name" value="NET_dom"/>
</dbReference>
<evidence type="ECO:0000256" key="3">
    <source>
        <dbReference type="SAM" id="MobiDB-lite"/>
    </source>
</evidence>
<comment type="caution">
    <text evidence="5">The sequence shown here is derived from an EMBL/GenBank/DDBJ whole genome shotgun (WGS) entry which is preliminary data.</text>
</comment>
<dbReference type="GO" id="GO:0005634">
    <property type="term" value="C:nucleus"/>
    <property type="evidence" value="ECO:0007669"/>
    <property type="project" value="UniProtKB-SubCell"/>
</dbReference>
<dbReference type="Pfam" id="PF17035">
    <property type="entry name" value="BET"/>
    <property type="match status" value="1"/>
</dbReference>
<dbReference type="PIRSF" id="PIRSF016551">
    <property type="entry name" value="SAS5/TFIID_14"/>
    <property type="match status" value="1"/>
</dbReference>
<dbReference type="InterPro" id="IPR038336">
    <property type="entry name" value="NET_sf"/>
</dbReference>
<dbReference type="GO" id="GO:0000785">
    <property type="term" value="C:chromatin"/>
    <property type="evidence" value="ECO:0007669"/>
    <property type="project" value="UniProtKB-ARBA"/>
</dbReference>
<dbReference type="InterPro" id="IPR038704">
    <property type="entry name" value="YEAST_sf"/>
</dbReference>
<organism evidence="5 6">
    <name type="scientific">Lecanosticta acicola</name>
    <dbReference type="NCBI Taxonomy" id="111012"/>
    <lineage>
        <taxon>Eukaryota</taxon>
        <taxon>Fungi</taxon>
        <taxon>Dikarya</taxon>
        <taxon>Ascomycota</taxon>
        <taxon>Pezizomycotina</taxon>
        <taxon>Dothideomycetes</taxon>
        <taxon>Dothideomycetidae</taxon>
        <taxon>Mycosphaerellales</taxon>
        <taxon>Mycosphaerellaceae</taxon>
        <taxon>Lecanosticta</taxon>
    </lineage>
</organism>
<dbReference type="GO" id="GO:0006355">
    <property type="term" value="P:regulation of DNA-templated transcription"/>
    <property type="evidence" value="ECO:0007669"/>
    <property type="project" value="InterPro"/>
</dbReference>
<keyword evidence="1 2" id="KW-0539">Nucleus</keyword>
<proteinExistence type="predicted"/>
<dbReference type="Gene3D" id="2.60.40.1970">
    <property type="entry name" value="YEATS domain"/>
    <property type="match status" value="1"/>
</dbReference>
<feature type="region of interest" description="Disordered" evidence="3">
    <location>
        <begin position="135"/>
        <end position="160"/>
    </location>
</feature>
<dbReference type="PROSITE" id="PS51037">
    <property type="entry name" value="YEATS"/>
    <property type="match status" value="1"/>
</dbReference>
<comment type="subcellular location">
    <subcellularLocation>
        <location evidence="2">Nucleus</location>
    </subcellularLocation>
</comment>
<name>A0AAI9E3Y8_9PEZI</name>
<dbReference type="Pfam" id="PF03366">
    <property type="entry name" value="YEATS"/>
    <property type="match status" value="1"/>
</dbReference>
<dbReference type="CDD" id="cd16905">
    <property type="entry name" value="YEATS_Taf14_like"/>
    <property type="match status" value="1"/>
</dbReference>